<accession>A0A445LHP1</accession>
<name>A0A445LHP1_GLYSO</name>
<dbReference type="SMR" id="A0A445LHP1"/>
<gene>
    <name evidence="1" type="ORF">D0Y65_002557</name>
</gene>
<dbReference type="EMBL" id="QZWG01000002">
    <property type="protein sequence ID" value="RZC22743.1"/>
    <property type="molecule type" value="Genomic_DNA"/>
</dbReference>
<evidence type="ECO:0000313" key="1">
    <source>
        <dbReference type="EMBL" id="RZC22743.1"/>
    </source>
</evidence>
<organism evidence="1 2">
    <name type="scientific">Glycine soja</name>
    <name type="common">Wild soybean</name>
    <dbReference type="NCBI Taxonomy" id="3848"/>
    <lineage>
        <taxon>Eukaryota</taxon>
        <taxon>Viridiplantae</taxon>
        <taxon>Streptophyta</taxon>
        <taxon>Embryophyta</taxon>
        <taxon>Tracheophyta</taxon>
        <taxon>Spermatophyta</taxon>
        <taxon>Magnoliopsida</taxon>
        <taxon>eudicotyledons</taxon>
        <taxon>Gunneridae</taxon>
        <taxon>Pentapetalae</taxon>
        <taxon>rosids</taxon>
        <taxon>fabids</taxon>
        <taxon>Fabales</taxon>
        <taxon>Fabaceae</taxon>
        <taxon>Papilionoideae</taxon>
        <taxon>50 kb inversion clade</taxon>
        <taxon>NPAAA clade</taxon>
        <taxon>indigoferoid/millettioid clade</taxon>
        <taxon>Phaseoleae</taxon>
        <taxon>Glycine</taxon>
        <taxon>Glycine subgen. Soja</taxon>
    </lineage>
</organism>
<protein>
    <submittedName>
        <fullName evidence="1">Uncharacterized protein</fullName>
    </submittedName>
</protein>
<keyword evidence="2" id="KW-1185">Reference proteome</keyword>
<evidence type="ECO:0000313" key="2">
    <source>
        <dbReference type="Proteomes" id="UP000289340"/>
    </source>
</evidence>
<dbReference type="Proteomes" id="UP000289340">
    <property type="component" value="Chromosome 2"/>
</dbReference>
<dbReference type="AlphaFoldDB" id="A0A445LHP1"/>
<sequence>MMRVDYNMIIHLHLAKILLQGPPPKRQRIAQLATRFIESFNDKMDALMTHFGKIADKCQIIHSWILQKGIWLERLTN</sequence>
<proteinExistence type="predicted"/>
<reference evidence="1 2" key="1">
    <citation type="submission" date="2018-09" db="EMBL/GenBank/DDBJ databases">
        <title>A high-quality reference genome of wild soybean provides a powerful tool to mine soybean genomes.</title>
        <authorList>
            <person name="Xie M."/>
            <person name="Chung C.Y.L."/>
            <person name="Li M.-W."/>
            <person name="Wong F.-L."/>
            <person name="Chan T.-F."/>
            <person name="Lam H.-M."/>
        </authorList>
    </citation>
    <scope>NUCLEOTIDE SEQUENCE [LARGE SCALE GENOMIC DNA]</scope>
    <source>
        <strain evidence="2">cv. W05</strain>
        <tissue evidence="1">Hypocotyl of etiolated seedlings</tissue>
    </source>
</reference>
<comment type="caution">
    <text evidence="1">The sequence shown here is derived from an EMBL/GenBank/DDBJ whole genome shotgun (WGS) entry which is preliminary data.</text>
</comment>